<dbReference type="KEGG" id="tps:THAPSDRAFT_918"/>
<dbReference type="EMBL" id="CM000638">
    <property type="protein sequence ID" value="EED96184.1"/>
    <property type="molecule type" value="Genomic_DNA"/>
</dbReference>
<dbReference type="PaxDb" id="35128-Thaps918"/>
<organism evidence="2 3">
    <name type="scientific">Thalassiosira pseudonana</name>
    <name type="common">Marine diatom</name>
    <name type="synonym">Cyclotella nana</name>
    <dbReference type="NCBI Taxonomy" id="35128"/>
    <lineage>
        <taxon>Eukaryota</taxon>
        <taxon>Sar</taxon>
        <taxon>Stramenopiles</taxon>
        <taxon>Ochrophyta</taxon>
        <taxon>Bacillariophyta</taxon>
        <taxon>Coscinodiscophyceae</taxon>
        <taxon>Thalassiosirophycidae</taxon>
        <taxon>Thalassiosirales</taxon>
        <taxon>Thalassiosiraceae</taxon>
        <taxon>Thalassiosira</taxon>
    </lineage>
</organism>
<dbReference type="InParanoid" id="B8BST8"/>
<evidence type="ECO:0000313" key="2">
    <source>
        <dbReference type="EMBL" id="EED96184.1"/>
    </source>
</evidence>
<dbReference type="AlphaFoldDB" id="B8BST8"/>
<evidence type="ECO:0000256" key="1">
    <source>
        <dbReference type="SAM" id="MobiDB-lite"/>
    </source>
</evidence>
<sequence>MFLRGDPEDSIKDMIRIKVKNGAKPADQGNYAAEPDFYRMPPIPYVVDTNNSTNTKEVGTPSVETKTEQKKSQSKRDSMLPEDIFSFAKPTEKDCFKTNLPPLPTTCASRQVSSSDVSFESVVAQVQEPPFFFSDMTTCRPVLPRHFSGEERRMQTDCFRLSVQANICSPVAAVQPRVSTASTLFPDEGEDEFAQFIGEMIHPL</sequence>
<dbReference type="RefSeq" id="XP_002286543.1">
    <property type="nucleotide sequence ID" value="XM_002286507.1"/>
</dbReference>
<gene>
    <name evidence="2" type="ORF">THAPSDRAFT_918</name>
</gene>
<feature type="region of interest" description="Disordered" evidence="1">
    <location>
        <begin position="49"/>
        <end position="78"/>
    </location>
</feature>
<dbReference type="GeneID" id="7445669"/>
<name>B8BST8_THAPS</name>
<accession>B8BST8</accession>
<reference evidence="2 3" key="1">
    <citation type="journal article" date="2004" name="Science">
        <title>The genome of the diatom Thalassiosira pseudonana: ecology, evolution, and metabolism.</title>
        <authorList>
            <person name="Armbrust E.V."/>
            <person name="Berges J.A."/>
            <person name="Bowler C."/>
            <person name="Green B.R."/>
            <person name="Martinez D."/>
            <person name="Putnam N.H."/>
            <person name="Zhou S."/>
            <person name="Allen A.E."/>
            <person name="Apt K.E."/>
            <person name="Bechner M."/>
            <person name="Brzezinski M.A."/>
            <person name="Chaal B.K."/>
            <person name="Chiovitti A."/>
            <person name="Davis A.K."/>
            <person name="Demarest M.S."/>
            <person name="Detter J.C."/>
            <person name="Glavina T."/>
            <person name="Goodstein D."/>
            <person name="Hadi M.Z."/>
            <person name="Hellsten U."/>
            <person name="Hildebrand M."/>
            <person name="Jenkins B.D."/>
            <person name="Jurka J."/>
            <person name="Kapitonov V.V."/>
            <person name="Kroger N."/>
            <person name="Lau W.W."/>
            <person name="Lane T.W."/>
            <person name="Larimer F.W."/>
            <person name="Lippmeier J.C."/>
            <person name="Lucas S."/>
            <person name="Medina M."/>
            <person name="Montsant A."/>
            <person name="Obornik M."/>
            <person name="Parker M.S."/>
            <person name="Palenik B."/>
            <person name="Pazour G.J."/>
            <person name="Richardson P.M."/>
            <person name="Rynearson T.A."/>
            <person name="Saito M.A."/>
            <person name="Schwartz D.C."/>
            <person name="Thamatrakoln K."/>
            <person name="Valentin K."/>
            <person name="Vardi A."/>
            <person name="Wilkerson F.P."/>
            <person name="Rokhsar D.S."/>
        </authorList>
    </citation>
    <scope>NUCLEOTIDE SEQUENCE [LARGE SCALE GENOMIC DNA]</scope>
    <source>
        <strain evidence="2 3">CCMP1335</strain>
    </source>
</reference>
<dbReference type="HOGENOM" id="CLU_1345593_0_0_1"/>
<dbReference type="Proteomes" id="UP000001449">
    <property type="component" value="Chromosome 1"/>
</dbReference>
<proteinExistence type="predicted"/>
<protein>
    <submittedName>
        <fullName evidence="2">Uncharacterized protein</fullName>
    </submittedName>
</protein>
<reference evidence="2 3" key="2">
    <citation type="journal article" date="2008" name="Nature">
        <title>The Phaeodactylum genome reveals the evolutionary history of diatom genomes.</title>
        <authorList>
            <person name="Bowler C."/>
            <person name="Allen A.E."/>
            <person name="Badger J.H."/>
            <person name="Grimwood J."/>
            <person name="Jabbari K."/>
            <person name="Kuo A."/>
            <person name="Maheswari U."/>
            <person name="Martens C."/>
            <person name="Maumus F."/>
            <person name="Otillar R.P."/>
            <person name="Rayko E."/>
            <person name="Salamov A."/>
            <person name="Vandepoele K."/>
            <person name="Beszteri B."/>
            <person name="Gruber A."/>
            <person name="Heijde M."/>
            <person name="Katinka M."/>
            <person name="Mock T."/>
            <person name="Valentin K."/>
            <person name="Verret F."/>
            <person name="Berges J.A."/>
            <person name="Brownlee C."/>
            <person name="Cadoret J.P."/>
            <person name="Chiovitti A."/>
            <person name="Choi C.J."/>
            <person name="Coesel S."/>
            <person name="De Martino A."/>
            <person name="Detter J.C."/>
            <person name="Durkin C."/>
            <person name="Falciatore A."/>
            <person name="Fournet J."/>
            <person name="Haruta M."/>
            <person name="Huysman M.J."/>
            <person name="Jenkins B.D."/>
            <person name="Jiroutova K."/>
            <person name="Jorgensen R.E."/>
            <person name="Joubert Y."/>
            <person name="Kaplan A."/>
            <person name="Kroger N."/>
            <person name="Kroth P.G."/>
            <person name="La Roche J."/>
            <person name="Lindquist E."/>
            <person name="Lommer M."/>
            <person name="Martin-Jezequel V."/>
            <person name="Lopez P.J."/>
            <person name="Lucas S."/>
            <person name="Mangogna M."/>
            <person name="McGinnis K."/>
            <person name="Medlin L.K."/>
            <person name="Montsant A."/>
            <person name="Oudot-Le Secq M.P."/>
            <person name="Napoli C."/>
            <person name="Obornik M."/>
            <person name="Parker M.S."/>
            <person name="Petit J.L."/>
            <person name="Porcel B.M."/>
            <person name="Poulsen N."/>
            <person name="Robison M."/>
            <person name="Rychlewski L."/>
            <person name="Rynearson T.A."/>
            <person name="Schmutz J."/>
            <person name="Shapiro H."/>
            <person name="Siaut M."/>
            <person name="Stanley M."/>
            <person name="Sussman M.R."/>
            <person name="Taylor A.R."/>
            <person name="Vardi A."/>
            <person name="von Dassow P."/>
            <person name="Vyverman W."/>
            <person name="Willis A."/>
            <person name="Wyrwicz L.S."/>
            <person name="Rokhsar D.S."/>
            <person name="Weissenbach J."/>
            <person name="Armbrust E.V."/>
            <person name="Green B.R."/>
            <person name="Van de Peer Y."/>
            <person name="Grigoriev I.V."/>
        </authorList>
    </citation>
    <scope>NUCLEOTIDE SEQUENCE [LARGE SCALE GENOMIC DNA]</scope>
    <source>
        <strain evidence="2 3">CCMP1335</strain>
    </source>
</reference>
<feature type="compositionally biased region" description="Basic and acidic residues" evidence="1">
    <location>
        <begin position="65"/>
        <end position="78"/>
    </location>
</feature>
<evidence type="ECO:0000313" key="3">
    <source>
        <dbReference type="Proteomes" id="UP000001449"/>
    </source>
</evidence>
<keyword evidence="3" id="KW-1185">Reference proteome</keyword>